<feature type="transmembrane region" description="Helical" evidence="5">
    <location>
        <begin position="285"/>
        <end position="303"/>
    </location>
</feature>
<dbReference type="EMBL" id="MNUE01000063">
    <property type="protein sequence ID" value="OJD30289.1"/>
    <property type="molecule type" value="Genomic_DNA"/>
</dbReference>
<feature type="transmembrane region" description="Helical" evidence="5">
    <location>
        <begin position="132"/>
        <end position="150"/>
    </location>
</feature>
<evidence type="ECO:0000313" key="7">
    <source>
        <dbReference type="EMBL" id="OJD30289.1"/>
    </source>
</evidence>
<evidence type="ECO:0000256" key="3">
    <source>
        <dbReference type="ARBA" id="ARBA00022989"/>
    </source>
</evidence>
<name>A0A1J9QPB2_9PEZI</name>
<evidence type="ECO:0000259" key="6">
    <source>
        <dbReference type="PROSITE" id="PS50850"/>
    </source>
</evidence>
<protein>
    <submittedName>
        <fullName evidence="7">Efflux pump antibiotic resistance protein</fullName>
    </submittedName>
</protein>
<feature type="transmembrane region" description="Helical" evidence="5">
    <location>
        <begin position="156"/>
        <end position="179"/>
    </location>
</feature>
<sequence length="538" mass="56641">MSQPPAANMAPVMAHTKEEVETLRIEPVGTALEELDRVVTAATNYSLRAPHDAPVNLTKTKQMAITALIVTGNLIQFVTMFSTMAAAFKYSEVLGHPAAPGQSNWMAAAYPLTQSSFVLVSGRLGAVFGHKLMLLLGVAIIAVFSLVNAFCPTYESFIAVRALTGIGGGILMPNAVALLTIMVPPGKVRNITLATFAASPPVGAMIGALLAGAFLEKSEWKYFFVLVAIIGAVVFAGLCLVLPTEDIVDKGGKVDWVGIALGVSGLALFNFSWNQAPSVGWQTPYVIATLILSILSILGFLLWEAKFAGASPIMPLSVFAAPTFTALILVVLLTYMAFGMSMWYMVAWQEVTRGWSALHLAVGWIPFAAGASVAVAAAAWLIPRVGARWVLAVGIVSCLASSLLLATQPAQQSYWKQTFPAIVLGSLCPDFTYVAAQIIASNSVGRRNQGVAGSLVGTLNLYGVSLGLGFSGTIEVQVLKNGASEVQGYRAALYFGAALAVAALIMDFAFVRVPKNDGEGWKGEDKEVSDGTATPGEA</sequence>
<dbReference type="InterPro" id="IPR036259">
    <property type="entry name" value="MFS_trans_sf"/>
</dbReference>
<dbReference type="Proteomes" id="UP000183809">
    <property type="component" value="Unassembled WGS sequence"/>
</dbReference>
<dbReference type="RefSeq" id="XP_020126549.1">
    <property type="nucleotide sequence ID" value="XM_020278109.1"/>
</dbReference>
<evidence type="ECO:0000256" key="4">
    <source>
        <dbReference type="ARBA" id="ARBA00023136"/>
    </source>
</evidence>
<organism evidence="7 8">
    <name type="scientific">Diplodia corticola</name>
    <dbReference type="NCBI Taxonomy" id="236234"/>
    <lineage>
        <taxon>Eukaryota</taxon>
        <taxon>Fungi</taxon>
        <taxon>Dikarya</taxon>
        <taxon>Ascomycota</taxon>
        <taxon>Pezizomycotina</taxon>
        <taxon>Dothideomycetes</taxon>
        <taxon>Dothideomycetes incertae sedis</taxon>
        <taxon>Botryosphaeriales</taxon>
        <taxon>Botryosphaeriaceae</taxon>
        <taxon>Diplodia</taxon>
    </lineage>
</organism>
<feature type="transmembrane region" description="Helical" evidence="5">
    <location>
        <begin position="389"/>
        <end position="407"/>
    </location>
</feature>
<feature type="transmembrane region" description="Helical" evidence="5">
    <location>
        <begin position="491"/>
        <end position="511"/>
    </location>
</feature>
<keyword evidence="8" id="KW-1185">Reference proteome</keyword>
<dbReference type="GeneID" id="31018370"/>
<evidence type="ECO:0000256" key="5">
    <source>
        <dbReference type="SAM" id="Phobius"/>
    </source>
</evidence>
<dbReference type="Gene3D" id="1.20.1250.20">
    <property type="entry name" value="MFS general substrate transporter like domains"/>
    <property type="match status" value="2"/>
</dbReference>
<feature type="domain" description="Major facilitator superfamily (MFS) profile" evidence="6">
    <location>
        <begin position="65"/>
        <end position="515"/>
    </location>
</feature>
<gene>
    <name evidence="7" type="ORF">BKCO1_6300014</name>
</gene>
<feature type="transmembrane region" description="Helical" evidence="5">
    <location>
        <begin position="419"/>
        <end position="439"/>
    </location>
</feature>
<feature type="transmembrane region" description="Helical" evidence="5">
    <location>
        <begin position="358"/>
        <end position="382"/>
    </location>
</feature>
<comment type="subcellular location">
    <subcellularLocation>
        <location evidence="1">Membrane</location>
        <topology evidence="1">Multi-pass membrane protein</topology>
    </subcellularLocation>
</comment>
<evidence type="ECO:0000256" key="2">
    <source>
        <dbReference type="ARBA" id="ARBA00022692"/>
    </source>
</evidence>
<dbReference type="GO" id="GO:0016020">
    <property type="term" value="C:membrane"/>
    <property type="evidence" value="ECO:0007669"/>
    <property type="project" value="UniProtKB-SubCell"/>
</dbReference>
<dbReference type="GO" id="GO:0022857">
    <property type="term" value="F:transmembrane transporter activity"/>
    <property type="evidence" value="ECO:0007669"/>
    <property type="project" value="InterPro"/>
</dbReference>
<proteinExistence type="predicted"/>
<accession>A0A1J9QPB2</accession>
<evidence type="ECO:0000313" key="8">
    <source>
        <dbReference type="Proteomes" id="UP000183809"/>
    </source>
</evidence>
<dbReference type="SUPFAM" id="SSF103473">
    <property type="entry name" value="MFS general substrate transporter"/>
    <property type="match status" value="1"/>
</dbReference>
<feature type="transmembrane region" description="Helical" evidence="5">
    <location>
        <begin position="254"/>
        <end position="273"/>
    </location>
</feature>
<dbReference type="InterPro" id="IPR011701">
    <property type="entry name" value="MFS"/>
</dbReference>
<dbReference type="Pfam" id="PF07690">
    <property type="entry name" value="MFS_1"/>
    <property type="match status" value="1"/>
</dbReference>
<dbReference type="AlphaFoldDB" id="A0A1J9QPB2"/>
<keyword evidence="3 5" id="KW-1133">Transmembrane helix</keyword>
<feature type="transmembrane region" description="Helical" evidence="5">
    <location>
        <begin position="315"/>
        <end position="338"/>
    </location>
</feature>
<feature type="transmembrane region" description="Helical" evidence="5">
    <location>
        <begin position="191"/>
        <end position="214"/>
    </location>
</feature>
<keyword evidence="2 5" id="KW-0812">Transmembrane</keyword>
<dbReference type="PROSITE" id="PS50850">
    <property type="entry name" value="MFS"/>
    <property type="match status" value="1"/>
</dbReference>
<feature type="transmembrane region" description="Helical" evidence="5">
    <location>
        <begin position="451"/>
        <end position="471"/>
    </location>
</feature>
<dbReference type="OrthoDB" id="440755at2759"/>
<evidence type="ECO:0000256" key="1">
    <source>
        <dbReference type="ARBA" id="ARBA00004141"/>
    </source>
</evidence>
<feature type="transmembrane region" description="Helical" evidence="5">
    <location>
        <begin position="220"/>
        <end position="242"/>
    </location>
</feature>
<dbReference type="PANTHER" id="PTHR42718">
    <property type="entry name" value="MAJOR FACILITATOR SUPERFAMILY MULTIDRUG TRANSPORTER MFSC"/>
    <property type="match status" value="1"/>
</dbReference>
<comment type="caution">
    <text evidence="7">The sequence shown here is derived from an EMBL/GenBank/DDBJ whole genome shotgun (WGS) entry which is preliminary data.</text>
</comment>
<feature type="transmembrane region" description="Helical" evidence="5">
    <location>
        <begin position="65"/>
        <end position="88"/>
    </location>
</feature>
<dbReference type="PANTHER" id="PTHR42718:SF41">
    <property type="entry name" value="MFS TRANSPORTER OF UNKOWN SPECIFICITY (AFU_ORTHOLOGUE AFUA_5G09940)-RELATED"/>
    <property type="match status" value="1"/>
</dbReference>
<dbReference type="InterPro" id="IPR020846">
    <property type="entry name" value="MFS_dom"/>
</dbReference>
<keyword evidence="4 5" id="KW-0472">Membrane</keyword>
<reference evidence="7 8" key="1">
    <citation type="submission" date="2016-10" db="EMBL/GenBank/DDBJ databases">
        <title>Proteomics and genomics reveal pathogen-plant mechanisms compatible with a hemibiotrophic lifestyle of Diplodia corticola.</title>
        <authorList>
            <person name="Fernandes I."/>
            <person name="De Jonge R."/>
            <person name="Van De Peer Y."/>
            <person name="Devreese B."/>
            <person name="Alves A."/>
            <person name="Esteves A.C."/>
        </authorList>
    </citation>
    <scope>NUCLEOTIDE SEQUENCE [LARGE SCALE GENOMIC DNA]</scope>
    <source>
        <strain evidence="7 8">CBS 112549</strain>
    </source>
</reference>